<evidence type="ECO:0000313" key="2">
    <source>
        <dbReference type="Proteomes" id="UP000184267"/>
    </source>
</evidence>
<gene>
    <name evidence="1" type="ORF">TRAPUB_523</name>
</gene>
<reference evidence="1 2" key="1">
    <citation type="submission" date="2016-10" db="EMBL/GenBank/DDBJ databases">
        <title>Genome sequence of the basidiomycete white-rot fungus Trametes pubescens.</title>
        <authorList>
            <person name="Makela M.R."/>
            <person name="Granchi Z."/>
            <person name="Peng M."/>
            <person name="De Vries R.P."/>
            <person name="Grigoriev I."/>
            <person name="Riley R."/>
            <person name="Hilden K."/>
        </authorList>
    </citation>
    <scope>NUCLEOTIDE SEQUENCE [LARGE SCALE GENOMIC DNA]</scope>
    <source>
        <strain evidence="1 2">FBCC735</strain>
    </source>
</reference>
<accession>A0A1M2VLZ6</accession>
<name>A0A1M2VLZ6_TRAPU</name>
<dbReference type="AlphaFoldDB" id="A0A1M2VLZ6"/>
<proteinExistence type="predicted"/>
<comment type="caution">
    <text evidence="1">The sequence shown here is derived from an EMBL/GenBank/DDBJ whole genome shotgun (WGS) entry which is preliminary data.</text>
</comment>
<protein>
    <submittedName>
        <fullName evidence="1">Uncharacterized protein</fullName>
    </submittedName>
</protein>
<dbReference type="OMA" id="ERWEAHA"/>
<dbReference type="OrthoDB" id="2743924at2759"/>
<organism evidence="1 2">
    <name type="scientific">Trametes pubescens</name>
    <name type="common">White-rot fungus</name>
    <dbReference type="NCBI Taxonomy" id="154538"/>
    <lineage>
        <taxon>Eukaryota</taxon>
        <taxon>Fungi</taxon>
        <taxon>Dikarya</taxon>
        <taxon>Basidiomycota</taxon>
        <taxon>Agaricomycotina</taxon>
        <taxon>Agaricomycetes</taxon>
        <taxon>Polyporales</taxon>
        <taxon>Polyporaceae</taxon>
        <taxon>Trametes</taxon>
    </lineage>
</organism>
<dbReference type="Proteomes" id="UP000184267">
    <property type="component" value="Unassembled WGS sequence"/>
</dbReference>
<sequence>MPAFVAQAGPYLRTLENLVLITHEDPTDHAAFDRLGEELFTFMPKLHTFILSDGPAKANDECDSFGCGEDINRQRGWLERWEAHAPALATVAFTNDFTWTKKETGWETDNLDIPGGG</sequence>
<dbReference type="EMBL" id="MNAD01001029">
    <property type="protein sequence ID" value="OJT08596.1"/>
    <property type="molecule type" value="Genomic_DNA"/>
</dbReference>
<evidence type="ECO:0000313" key="1">
    <source>
        <dbReference type="EMBL" id="OJT08596.1"/>
    </source>
</evidence>
<keyword evidence="2" id="KW-1185">Reference proteome</keyword>